<dbReference type="PANTHER" id="PTHR30329:SF21">
    <property type="entry name" value="LIPOPROTEIN YIAD-RELATED"/>
    <property type="match status" value="1"/>
</dbReference>
<dbReference type="InterPro" id="IPR036737">
    <property type="entry name" value="OmpA-like_sf"/>
</dbReference>
<proteinExistence type="predicted"/>
<dbReference type="PANTHER" id="PTHR30329">
    <property type="entry name" value="STATOR ELEMENT OF FLAGELLAR MOTOR COMPLEX"/>
    <property type="match status" value="1"/>
</dbReference>
<dbReference type="STRING" id="754436.JCM19237_2112"/>
<dbReference type="Pfam" id="PF00691">
    <property type="entry name" value="OmpA"/>
    <property type="match status" value="1"/>
</dbReference>
<protein>
    <submittedName>
        <fullName evidence="7">Outer membrane fibronectin-binding protein</fullName>
    </submittedName>
</protein>
<gene>
    <name evidence="7" type="ORF">JCM19237_2112</name>
</gene>
<dbReference type="eggNOG" id="COG2885">
    <property type="taxonomic scope" value="Bacteria"/>
</dbReference>
<name>A0A090QM25_9GAMM</name>
<dbReference type="Proteomes" id="UP000029227">
    <property type="component" value="Unassembled WGS sequence"/>
</dbReference>
<evidence type="ECO:0000313" key="7">
    <source>
        <dbReference type="EMBL" id="GAL03961.1"/>
    </source>
</evidence>
<evidence type="ECO:0000256" key="2">
    <source>
        <dbReference type="ARBA" id="ARBA00023136"/>
    </source>
</evidence>
<feature type="domain" description="OmpA-like" evidence="6">
    <location>
        <begin position="101"/>
        <end position="216"/>
    </location>
</feature>
<dbReference type="AlphaFoldDB" id="A0A090QM25"/>
<dbReference type="EMBL" id="BBMN01000003">
    <property type="protein sequence ID" value="GAL03961.1"/>
    <property type="molecule type" value="Genomic_DNA"/>
</dbReference>
<evidence type="ECO:0000313" key="8">
    <source>
        <dbReference type="Proteomes" id="UP000029227"/>
    </source>
</evidence>
<evidence type="ECO:0000259" key="6">
    <source>
        <dbReference type="PROSITE" id="PS51123"/>
    </source>
</evidence>
<comment type="subcellular location">
    <subcellularLocation>
        <location evidence="1">Cell outer membrane</location>
    </subcellularLocation>
</comment>
<evidence type="ECO:0000256" key="4">
    <source>
        <dbReference type="PROSITE-ProRule" id="PRU00473"/>
    </source>
</evidence>
<keyword evidence="2 4" id="KW-0472">Membrane</keyword>
<dbReference type="InterPro" id="IPR006665">
    <property type="entry name" value="OmpA-like"/>
</dbReference>
<keyword evidence="3" id="KW-0998">Cell outer membrane</keyword>
<feature type="region of interest" description="Disordered" evidence="5">
    <location>
        <begin position="184"/>
        <end position="216"/>
    </location>
</feature>
<sequence length="216" mass="23808">MLSLPFAAQANDAINQGLTDYCETGTYSVAHSVTIGDVTALGNHRQGWMQIAQTSQDAELKARLLMLAEQVGISEQCLAFLDGKQLITAEPVVTPAEVKQPAEPSHTLLARVYFDFDRATLTPMSKVILKRIAQKLETTGQFVRLEGNTDSKGSEAYNYALGLKRANQTGDYLVEQGVQKNRMVSTSQGELKPISSNDTEIGRDENRRVDVYRDKP</sequence>
<dbReference type="GO" id="GO:0009279">
    <property type="term" value="C:cell outer membrane"/>
    <property type="evidence" value="ECO:0007669"/>
    <property type="project" value="UniProtKB-SubCell"/>
</dbReference>
<feature type="compositionally biased region" description="Polar residues" evidence="5">
    <location>
        <begin position="184"/>
        <end position="199"/>
    </location>
</feature>
<evidence type="ECO:0000256" key="5">
    <source>
        <dbReference type="SAM" id="MobiDB-lite"/>
    </source>
</evidence>
<comment type="caution">
    <text evidence="7">The sequence shown here is derived from an EMBL/GenBank/DDBJ whole genome shotgun (WGS) entry which is preliminary data.</text>
</comment>
<evidence type="ECO:0000256" key="3">
    <source>
        <dbReference type="ARBA" id="ARBA00023237"/>
    </source>
</evidence>
<dbReference type="InterPro" id="IPR006664">
    <property type="entry name" value="OMP_bac"/>
</dbReference>
<dbReference type="PRINTS" id="PR01021">
    <property type="entry name" value="OMPADOMAIN"/>
</dbReference>
<dbReference type="SUPFAM" id="SSF103088">
    <property type="entry name" value="OmpA-like"/>
    <property type="match status" value="1"/>
</dbReference>
<dbReference type="InterPro" id="IPR050330">
    <property type="entry name" value="Bact_OuterMem_StrucFunc"/>
</dbReference>
<evidence type="ECO:0000256" key="1">
    <source>
        <dbReference type="ARBA" id="ARBA00004442"/>
    </source>
</evidence>
<accession>A0A090QM25</accession>
<dbReference type="PROSITE" id="PS51123">
    <property type="entry name" value="OMPA_2"/>
    <property type="match status" value="1"/>
</dbReference>
<organism evidence="7 8">
    <name type="scientific">Photobacterium aphoticum</name>
    <dbReference type="NCBI Taxonomy" id="754436"/>
    <lineage>
        <taxon>Bacteria</taxon>
        <taxon>Pseudomonadati</taxon>
        <taxon>Pseudomonadota</taxon>
        <taxon>Gammaproteobacteria</taxon>
        <taxon>Vibrionales</taxon>
        <taxon>Vibrionaceae</taxon>
        <taxon>Photobacterium</taxon>
    </lineage>
</organism>
<feature type="compositionally biased region" description="Basic and acidic residues" evidence="5">
    <location>
        <begin position="200"/>
        <end position="216"/>
    </location>
</feature>
<dbReference type="Gene3D" id="3.30.1330.60">
    <property type="entry name" value="OmpA-like domain"/>
    <property type="match status" value="1"/>
</dbReference>
<dbReference type="CDD" id="cd07185">
    <property type="entry name" value="OmpA_C-like"/>
    <property type="match status" value="1"/>
</dbReference>
<reference evidence="7 8" key="1">
    <citation type="journal article" date="2014" name="Genome Announc.">
        <title>Draft Genome Sequences of Two Vibrionaceae Species, Vibrio ponticus C121 and Photobacterium aphoticum C119, Isolated as Coral Reef Microbiota.</title>
        <authorList>
            <person name="Al-saari N."/>
            <person name="Meirelles P.M."/>
            <person name="Mino S."/>
            <person name="Suda W."/>
            <person name="Oshima K."/>
            <person name="Hattori M."/>
            <person name="Ohkuma M."/>
            <person name="Thompson F.L."/>
            <person name="Gomez-Gil B."/>
            <person name="Sawabe T."/>
            <person name="Sawabe T."/>
        </authorList>
    </citation>
    <scope>NUCLEOTIDE SEQUENCE [LARGE SCALE GENOMIC DNA]</scope>
    <source>
        <strain evidence="7 8">JCM 19237</strain>
    </source>
</reference>